<dbReference type="FunFam" id="2.40.110.10:FF:000001">
    <property type="entry name" value="Acyl-CoA dehydrogenase, mitochondrial"/>
    <property type="match status" value="1"/>
</dbReference>
<protein>
    <submittedName>
        <fullName evidence="10">Acyl-CoA dehydrogenase</fullName>
    </submittedName>
</protein>
<dbReference type="InterPro" id="IPR037069">
    <property type="entry name" value="AcylCoA_DH/ox_N_sf"/>
</dbReference>
<name>A0A0A0I6Q4_CLOBO</name>
<evidence type="ECO:0000313" key="11">
    <source>
        <dbReference type="Proteomes" id="UP000030014"/>
    </source>
</evidence>
<dbReference type="Pfam" id="PF02770">
    <property type="entry name" value="Acyl-CoA_dh_M"/>
    <property type="match status" value="1"/>
</dbReference>
<sequence length="381" mass="42046">MDLILSKEQEFVKKTAREFAERELAPIAGDIDEKGEIPKKIWEKLARYHMISIPIPKEYGGAGGDYISYSIVVEEISKKCASTGVMVSGVASLFGWPILKFGTEEQKEKYLKPLITGVKQGFFALTEPNAGTDAASQQTIAKRSGDYYILNGSKCFITNGAKADFGIVFAMTDRSKGVKGISAFIVEKGFEGFTIGKHENKMGVRGTNTTELIFKDVKVPQENLLGKEGKGFNIAMATLDGGRIGVASQALGISQGALDETVKYIKQRKQFGKPLSFFQGLQWIVSEMATRINAARLLIYDAADKKNKGLPYTKEAAMAKLYATRTAVYVVDRAVQLHGGYGYIKDYPVERMYRDAKITEIYEGTAEVQRMVIASKILQDK</sequence>
<dbReference type="Gene3D" id="1.20.140.10">
    <property type="entry name" value="Butyryl-CoA Dehydrogenase, subunit A, domain 3"/>
    <property type="match status" value="1"/>
</dbReference>
<proteinExistence type="inferred from homology"/>
<dbReference type="PANTHER" id="PTHR43884:SF12">
    <property type="entry name" value="ISOVALERYL-COA DEHYDROGENASE, MITOCHONDRIAL-RELATED"/>
    <property type="match status" value="1"/>
</dbReference>
<dbReference type="Gene3D" id="1.10.540.10">
    <property type="entry name" value="Acyl-CoA dehydrogenase/oxidase, N-terminal domain"/>
    <property type="match status" value="1"/>
</dbReference>
<dbReference type="Pfam" id="PF02771">
    <property type="entry name" value="Acyl-CoA_dh_N"/>
    <property type="match status" value="1"/>
</dbReference>
<keyword evidence="3 6" id="KW-0285">Flavoprotein</keyword>
<evidence type="ECO:0000259" key="8">
    <source>
        <dbReference type="Pfam" id="PF02770"/>
    </source>
</evidence>
<dbReference type="GO" id="GO:0050660">
    <property type="term" value="F:flavin adenine dinucleotide binding"/>
    <property type="evidence" value="ECO:0007669"/>
    <property type="project" value="InterPro"/>
</dbReference>
<organism evidence="10 11">
    <name type="scientific">Clostridium botulinum C/D str. DC5</name>
    <dbReference type="NCBI Taxonomy" id="1443128"/>
    <lineage>
        <taxon>Bacteria</taxon>
        <taxon>Bacillati</taxon>
        <taxon>Bacillota</taxon>
        <taxon>Clostridia</taxon>
        <taxon>Eubacteriales</taxon>
        <taxon>Clostridiaceae</taxon>
        <taxon>Clostridium</taxon>
    </lineage>
</organism>
<feature type="domain" description="Acyl-CoA dehydrogenase/oxidase C-terminal" evidence="7">
    <location>
        <begin position="229"/>
        <end position="377"/>
    </location>
</feature>
<evidence type="ECO:0000256" key="6">
    <source>
        <dbReference type="RuleBase" id="RU362125"/>
    </source>
</evidence>
<comment type="caution">
    <text evidence="10">The sequence shown here is derived from an EMBL/GenBank/DDBJ whole genome shotgun (WGS) entry which is preliminary data.</text>
</comment>
<dbReference type="InterPro" id="IPR046373">
    <property type="entry name" value="Acyl-CoA_Oxase/DH_mid-dom_sf"/>
</dbReference>
<dbReference type="InterPro" id="IPR006089">
    <property type="entry name" value="Acyl-CoA_DH_CS"/>
</dbReference>
<evidence type="ECO:0000313" key="10">
    <source>
        <dbReference type="EMBL" id="KGM97109.1"/>
    </source>
</evidence>
<evidence type="ECO:0000259" key="7">
    <source>
        <dbReference type="Pfam" id="PF00441"/>
    </source>
</evidence>
<dbReference type="FunFam" id="1.10.540.10:FF:000002">
    <property type="entry name" value="Acyl-CoA dehydrogenase FadE19"/>
    <property type="match status" value="1"/>
</dbReference>
<dbReference type="PROSITE" id="PS00072">
    <property type="entry name" value="ACYL_COA_DH_1"/>
    <property type="match status" value="1"/>
</dbReference>
<accession>A0A0A0I6Q4</accession>
<dbReference type="InterPro" id="IPR036250">
    <property type="entry name" value="AcylCo_DH-like_C"/>
</dbReference>
<keyword evidence="5 6" id="KW-0560">Oxidoreductase</keyword>
<evidence type="ECO:0000256" key="4">
    <source>
        <dbReference type="ARBA" id="ARBA00022827"/>
    </source>
</evidence>
<dbReference type="PIRSF" id="PIRSF016578">
    <property type="entry name" value="HsaA"/>
    <property type="match status" value="1"/>
</dbReference>
<gene>
    <name evidence="10" type="ORF">Z955_12690</name>
</gene>
<dbReference type="PANTHER" id="PTHR43884">
    <property type="entry name" value="ACYL-COA DEHYDROGENASE"/>
    <property type="match status" value="1"/>
</dbReference>
<dbReference type="CDD" id="cd01158">
    <property type="entry name" value="SCAD_SBCAD"/>
    <property type="match status" value="1"/>
</dbReference>
<dbReference type="AlphaFoldDB" id="A0A0A0I6Q4"/>
<dbReference type="InterPro" id="IPR006091">
    <property type="entry name" value="Acyl-CoA_Oxase/DH_mid-dom"/>
</dbReference>
<feature type="domain" description="Acyl-CoA oxidase/dehydrogenase middle" evidence="8">
    <location>
        <begin position="123"/>
        <end position="217"/>
    </location>
</feature>
<dbReference type="RefSeq" id="WP_039257679.1">
    <property type="nucleotide sequence ID" value="NZ_JDRY01000069.1"/>
</dbReference>
<dbReference type="InterPro" id="IPR009100">
    <property type="entry name" value="AcylCoA_DH/oxidase_NM_dom_sf"/>
</dbReference>
<dbReference type="EMBL" id="JDRY01000069">
    <property type="protein sequence ID" value="KGM97109.1"/>
    <property type="molecule type" value="Genomic_DNA"/>
</dbReference>
<dbReference type="GO" id="GO:0003995">
    <property type="term" value="F:acyl-CoA dehydrogenase activity"/>
    <property type="evidence" value="ECO:0007669"/>
    <property type="project" value="InterPro"/>
</dbReference>
<evidence type="ECO:0000256" key="5">
    <source>
        <dbReference type="ARBA" id="ARBA00023002"/>
    </source>
</evidence>
<dbReference type="Gene3D" id="2.40.110.10">
    <property type="entry name" value="Butyryl-CoA Dehydrogenase, subunit A, domain 2"/>
    <property type="match status" value="1"/>
</dbReference>
<dbReference type="SUPFAM" id="SSF56645">
    <property type="entry name" value="Acyl-CoA dehydrogenase NM domain-like"/>
    <property type="match status" value="1"/>
</dbReference>
<dbReference type="Pfam" id="PF00441">
    <property type="entry name" value="Acyl-CoA_dh_1"/>
    <property type="match status" value="1"/>
</dbReference>
<evidence type="ECO:0000259" key="9">
    <source>
        <dbReference type="Pfam" id="PF02771"/>
    </source>
</evidence>
<dbReference type="PROSITE" id="PS00073">
    <property type="entry name" value="ACYL_COA_DH_2"/>
    <property type="match status" value="1"/>
</dbReference>
<dbReference type="InterPro" id="IPR009075">
    <property type="entry name" value="AcylCo_DH/oxidase_C"/>
</dbReference>
<evidence type="ECO:0000256" key="1">
    <source>
        <dbReference type="ARBA" id="ARBA00001974"/>
    </source>
</evidence>
<reference evidence="10 11" key="1">
    <citation type="submission" date="2014-01" db="EMBL/GenBank/DDBJ databases">
        <title>Plasmidome dynamics in the species complex Clostridium novyi sensu lato converts strains of independent lineages into distinctly different pathogens.</title>
        <authorList>
            <person name="Skarin H."/>
            <person name="Segerman B."/>
        </authorList>
    </citation>
    <scope>NUCLEOTIDE SEQUENCE [LARGE SCALE GENOMIC DNA]</scope>
    <source>
        <strain evidence="10 11">DC5</strain>
    </source>
</reference>
<dbReference type="Proteomes" id="UP000030014">
    <property type="component" value="Unassembled WGS sequence"/>
</dbReference>
<dbReference type="InterPro" id="IPR013786">
    <property type="entry name" value="AcylCoA_DH/ox_N"/>
</dbReference>
<keyword evidence="4 6" id="KW-0274">FAD</keyword>
<feature type="domain" description="Acyl-CoA dehydrogenase/oxidase N-terminal" evidence="9">
    <location>
        <begin position="6"/>
        <end position="117"/>
    </location>
</feature>
<dbReference type="SUPFAM" id="SSF47203">
    <property type="entry name" value="Acyl-CoA dehydrogenase C-terminal domain-like"/>
    <property type="match status" value="1"/>
</dbReference>
<evidence type="ECO:0000256" key="3">
    <source>
        <dbReference type="ARBA" id="ARBA00022630"/>
    </source>
</evidence>
<dbReference type="FunFam" id="1.20.140.10:FF:000004">
    <property type="entry name" value="Acyl-CoA dehydrogenase FadE25"/>
    <property type="match status" value="1"/>
</dbReference>
<evidence type="ECO:0000256" key="2">
    <source>
        <dbReference type="ARBA" id="ARBA00009347"/>
    </source>
</evidence>
<comment type="similarity">
    <text evidence="2 6">Belongs to the acyl-CoA dehydrogenase family.</text>
</comment>
<comment type="cofactor">
    <cofactor evidence="1 6">
        <name>FAD</name>
        <dbReference type="ChEBI" id="CHEBI:57692"/>
    </cofactor>
</comment>